<feature type="compositionally biased region" description="Low complexity" evidence="1">
    <location>
        <begin position="176"/>
        <end position="233"/>
    </location>
</feature>
<feature type="compositionally biased region" description="Low complexity" evidence="1">
    <location>
        <begin position="261"/>
        <end position="270"/>
    </location>
</feature>
<dbReference type="InterPro" id="IPR052976">
    <property type="entry name" value="Scoloptoxin-like"/>
</dbReference>
<evidence type="ECO:0000313" key="5">
    <source>
        <dbReference type="Proteomes" id="UP000789390"/>
    </source>
</evidence>
<accession>A0A8J2S3L6</accession>
<protein>
    <recommendedName>
        <fullName evidence="3">Chitin-binding type-2 domain-containing protein</fullName>
    </recommendedName>
</protein>
<dbReference type="Gene3D" id="2.170.140.10">
    <property type="entry name" value="Chitin binding domain"/>
    <property type="match status" value="2"/>
</dbReference>
<feature type="signal peptide" evidence="2">
    <location>
        <begin position="1"/>
        <end position="36"/>
    </location>
</feature>
<dbReference type="InterPro" id="IPR036508">
    <property type="entry name" value="Chitin-bd_dom_sf"/>
</dbReference>
<dbReference type="GO" id="GO:0005576">
    <property type="term" value="C:extracellular region"/>
    <property type="evidence" value="ECO:0007669"/>
    <property type="project" value="InterPro"/>
</dbReference>
<gene>
    <name evidence="4" type="ORF">DGAL_LOCUS17587</name>
</gene>
<evidence type="ECO:0000313" key="4">
    <source>
        <dbReference type="EMBL" id="CAH0113687.1"/>
    </source>
</evidence>
<sequence>MDCNRCCSRLMSPLANVPRWNVLFFFLLAILFTGQALTVDMPQIADMASIGSSGFSCEGKVIGGYYADIASKCQMFHVCTLGQEGEIQDIKFLCLAGTVFDQETRVCERVDEVDCANSEAFYNLNLDLYGQHGLILQTGRKVPSGEAGSFTDEQNLQQTDTFYDYDYDDVITVTSTVSPTSSTENSATTTQEPTTTTTTSTTTTTQEPTTTTTTTNSPSTTTIEPPTSPIISELPSFSQPQNELSASSSTLSPQLIHFTSSPLPTELQPEPETPQPRRPSEIAEDEDVLRLLGQIEADVPRIPLFVKSSSGSRGNNVFVPRVRRDADVVVVASSTPGPRRNRTRKPGTGRRPNSSTTLRYASESQIPAAIPVDDKGPFTCIGRINGGFYADVSSGCRRFYTCGVGKKNRVVSHTFTCGTGLLFDQATLTCQDIDKVDCALSPTFFYLNDPALRPAVTEPVVTDTFQSLKTTTTPASIETTTTS</sequence>
<dbReference type="PANTHER" id="PTHR22933:SF43">
    <property type="entry name" value="LP10131P"/>
    <property type="match status" value="1"/>
</dbReference>
<feature type="compositionally biased region" description="Basic residues" evidence="1">
    <location>
        <begin position="339"/>
        <end position="348"/>
    </location>
</feature>
<dbReference type="AlphaFoldDB" id="A0A8J2S3L6"/>
<evidence type="ECO:0000259" key="3">
    <source>
        <dbReference type="PROSITE" id="PS50940"/>
    </source>
</evidence>
<feature type="region of interest" description="Disordered" evidence="1">
    <location>
        <begin position="176"/>
        <end position="281"/>
    </location>
</feature>
<comment type="caution">
    <text evidence="4">The sequence shown here is derived from an EMBL/GenBank/DDBJ whole genome shotgun (WGS) entry which is preliminary data.</text>
</comment>
<dbReference type="Pfam" id="PF01607">
    <property type="entry name" value="CBM_14"/>
    <property type="match status" value="2"/>
</dbReference>
<dbReference type="EMBL" id="CAKKLH010000344">
    <property type="protein sequence ID" value="CAH0113687.1"/>
    <property type="molecule type" value="Genomic_DNA"/>
</dbReference>
<feature type="chain" id="PRO_5035153237" description="Chitin-binding type-2 domain-containing protein" evidence="2">
    <location>
        <begin position="37"/>
        <end position="483"/>
    </location>
</feature>
<proteinExistence type="predicted"/>
<reference evidence="4" key="1">
    <citation type="submission" date="2021-11" db="EMBL/GenBank/DDBJ databases">
        <authorList>
            <person name="Schell T."/>
        </authorList>
    </citation>
    <scope>NUCLEOTIDE SEQUENCE</scope>
    <source>
        <strain evidence="4">M5</strain>
    </source>
</reference>
<dbReference type="SUPFAM" id="SSF57625">
    <property type="entry name" value="Invertebrate chitin-binding proteins"/>
    <property type="match status" value="2"/>
</dbReference>
<dbReference type="GO" id="GO:0008061">
    <property type="term" value="F:chitin binding"/>
    <property type="evidence" value="ECO:0007669"/>
    <property type="project" value="InterPro"/>
</dbReference>
<dbReference type="SMART" id="SM00494">
    <property type="entry name" value="ChtBD2"/>
    <property type="match status" value="2"/>
</dbReference>
<evidence type="ECO:0000256" key="1">
    <source>
        <dbReference type="SAM" id="MobiDB-lite"/>
    </source>
</evidence>
<dbReference type="PROSITE" id="PS50940">
    <property type="entry name" value="CHIT_BIND_II"/>
    <property type="match status" value="2"/>
</dbReference>
<organism evidence="4 5">
    <name type="scientific">Daphnia galeata</name>
    <dbReference type="NCBI Taxonomy" id="27404"/>
    <lineage>
        <taxon>Eukaryota</taxon>
        <taxon>Metazoa</taxon>
        <taxon>Ecdysozoa</taxon>
        <taxon>Arthropoda</taxon>
        <taxon>Crustacea</taxon>
        <taxon>Branchiopoda</taxon>
        <taxon>Diplostraca</taxon>
        <taxon>Cladocera</taxon>
        <taxon>Anomopoda</taxon>
        <taxon>Daphniidae</taxon>
        <taxon>Daphnia</taxon>
    </lineage>
</organism>
<dbReference type="OrthoDB" id="10065127at2759"/>
<dbReference type="PANTHER" id="PTHR22933">
    <property type="entry name" value="FI18007P1-RELATED"/>
    <property type="match status" value="1"/>
</dbReference>
<name>A0A8J2S3L6_9CRUS</name>
<dbReference type="Proteomes" id="UP000789390">
    <property type="component" value="Unassembled WGS sequence"/>
</dbReference>
<keyword evidence="5" id="KW-1185">Reference proteome</keyword>
<keyword evidence="2" id="KW-0732">Signal</keyword>
<feature type="compositionally biased region" description="Polar residues" evidence="1">
    <location>
        <begin position="235"/>
        <end position="260"/>
    </location>
</feature>
<feature type="domain" description="Chitin-binding type-2" evidence="3">
    <location>
        <begin position="377"/>
        <end position="440"/>
    </location>
</feature>
<feature type="region of interest" description="Disordered" evidence="1">
    <location>
        <begin position="332"/>
        <end position="357"/>
    </location>
</feature>
<evidence type="ECO:0000256" key="2">
    <source>
        <dbReference type="SAM" id="SignalP"/>
    </source>
</evidence>
<dbReference type="InterPro" id="IPR002557">
    <property type="entry name" value="Chitin-bd_dom"/>
</dbReference>
<feature type="domain" description="Chitin-binding type-2" evidence="3">
    <location>
        <begin position="54"/>
        <end position="117"/>
    </location>
</feature>